<evidence type="ECO:0000256" key="4">
    <source>
        <dbReference type="ARBA" id="ARBA00022722"/>
    </source>
</evidence>
<dbReference type="GO" id="GO:0016787">
    <property type="term" value="F:hydrolase activity"/>
    <property type="evidence" value="ECO:0007669"/>
    <property type="project" value="UniProtKB-KW"/>
</dbReference>
<keyword evidence="8" id="KW-0862">Zinc</keyword>
<dbReference type="EMBL" id="BGPR01020247">
    <property type="protein sequence ID" value="GBN84164.1"/>
    <property type="molecule type" value="Genomic_DNA"/>
</dbReference>
<dbReference type="InterPro" id="IPR036397">
    <property type="entry name" value="RNaseH_sf"/>
</dbReference>
<feature type="domain" description="Integrase catalytic" evidence="12">
    <location>
        <begin position="657"/>
        <end position="819"/>
    </location>
</feature>
<evidence type="ECO:0000259" key="12">
    <source>
        <dbReference type="PROSITE" id="PS50994"/>
    </source>
</evidence>
<dbReference type="EC" id="2.7.7.49" evidence="1"/>
<keyword evidence="8" id="KW-0479">Metal-binding</keyword>
<evidence type="ECO:0000256" key="8">
    <source>
        <dbReference type="PROSITE-ProRule" id="PRU00047"/>
    </source>
</evidence>
<dbReference type="InterPro" id="IPR001584">
    <property type="entry name" value="Integrase_cat-core"/>
</dbReference>
<dbReference type="SUPFAM" id="SSF56672">
    <property type="entry name" value="DNA/RNA polymerases"/>
    <property type="match status" value="1"/>
</dbReference>
<dbReference type="Gene3D" id="3.30.70.270">
    <property type="match status" value="2"/>
</dbReference>
<dbReference type="Gene3D" id="1.10.4020.10">
    <property type="entry name" value="DNA breaking-rejoining enzymes"/>
    <property type="match status" value="1"/>
</dbReference>
<dbReference type="Proteomes" id="UP000499080">
    <property type="component" value="Unassembled WGS sequence"/>
</dbReference>
<dbReference type="InterPro" id="IPR041588">
    <property type="entry name" value="Integrase_H2C2"/>
</dbReference>
<dbReference type="SMART" id="SM00343">
    <property type="entry name" value="ZnF_C2HC"/>
    <property type="match status" value="1"/>
</dbReference>
<dbReference type="PROSITE" id="PS50878">
    <property type="entry name" value="RT_POL"/>
    <property type="match status" value="1"/>
</dbReference>
<evidence type="ECO:0000259" key="10">
    <source>
        <dbReference type="PROSITE" id="PS50158"/>
    </source>
</evidence>
<evidence type="ECO:0000256" key="2">
    <source>
        <dbReference type="ARBA" id="ARBA00022679"/>
    </source>
</evidence>
<dbReference type="Pfam" id="PF17917">
    <property type="entry name" value="RT_RNaseH"/>
    <property type="match status" value="1"/>
</dbReference>
<organism evidence="13 14">
    <name type="scientific">Araneus ventricosus</name>
    <name type="common">Orbweaver spider</name>
    <name type="synonym">Epeira ventricosa</name>
    <dbReference type="NCBI Taxonomy" id="182803"/>
    <lineage>
        <taxon>Eukaryota</taxon>
        <taxon>Metazoa</taxon>
        <taxon>Ecdysozoa</taxon>
        <taxon>Arthropoda</taxon>
        <taxon>Chelicerata</taxon>
        <taxon>Arachnida</taxon>
        <taxon>Araneae</taxon>
        <taxon>Araneomorphae</taxon>
        <taxon>Entelegynae</taxon>
        <taxon>Araneoidea</taxon>
        <taxon>Araneidae</taxon>
        <taxon>Araneus</taxon>
    </lineage>
</organism>
<proteinExistence type="predicted"/>
<evidence type="ECO:0000256" key="6">
    <source>
        <dbReference type="ARBA" id="ARBA00022801"/>
    </source>
</evidence>
<dbReference type="InterPro" id="IPR043128">
    <property type="entry name" value="Rev_trsase/Diguanyl_cyclase"/>
</dbReference>
<evidence type="ECO:0000256" key="3">
    <source>
        <dbReference type="ARBA" id="ARBA00022695"/>
    </source>
</evidence>
<dbReference type="InterPro" id="IPR041373">
    <property type="entry name" value="RT_RNaseH"/>
</dbReference>
<feature type="domain" description="Reverse transcriptase" evidence="11">
    <location>
        <begin position="1056"/>
        <end position="1234"/>
    </location>
</feature>
<dbReference type="FunFam" id="1.10.340.70:FF:000001">
    <property type="entry name" value="Retrovirus-related Pol polyprotein from transposon gypsy-like Protein"/>
    <property type="match status" value="1"/>
</dbReference>
<dbReference type="InterPro" id="IPR036875">
    <property type="entry name" value="Znf_CCHC_sf"/>
</dbReference>
<dbReference type="GO" id="GO:0042575">
    <property type="term" value="C:DNA polymerase complex"/>
    <property type="evidence" value="ECO:0007669"/>
    <property type="project" value="UniProtKB-ARBA"/>
</dbReference>
<comment type="caution">
    <text evidence="13">The sequence shown here is derived from an EMBL/GenBank/DDBJ whole genome shotgun (WGS) entry which is preliminary data.</text>
</comment>
<dbReference type="SUPFAM" id="SSF47353">
    <property type="entry name" value="Retrovirus capsid dimerization domain-like"/>
    <property type="match status" value="1"/>
</dbReference>
<dbReference type="CDD" id="cd09274">
    <property type="entry name" value="RNase_HI_RT_Ty3"/>
    <property type="match status" value="1"/>
</dbReference>
<protein>
    <recommendedName>
        <fullName evidence="1">RNA-directed DNA polymerase</fullName>
        <ecNumber evidence="1">2.7.7.49</ecNumber>
    </recommendedName>
</protein>
<accession>A0A4Y2S7I7</accession>
<evidence type="ECO:0000256" key="5">
    <source>
        <dbReference type="ARBA" id="ARBA00022759"/>
    </source>
</evidence>
<dbReference type="PANTHER" id="PTHR37984:SF5">
    <property type="entry name" value="PROTEIN NYNRIN-LIKE"/>
    <property type="match status" value="1"/>
</dbReference>
<keyword evidence="5" id="KW-0255">Endonuclease</keyword>
<dbReference type="Gene3D" id="3.30.420.10">
    <property type="entry name" value="Ribonuclease H-like superfamily/Ribonuclease H"/>
    <property type="match status" value="1"/>
</dbReference>
<dbReference type="InterPro" id="IPR043502">
    <property type="entry name" value="DNA/RNA_pol_sf"/>
</dbReference>
<dbReference type="InterPro" id="IPR038269">
    <property type="entry name" value="SCAN_sf"/>
</dbReference>
<name>A0A4Y2S7I7_ARAVE</name>
<feature type="compositionally biased region" description="Basic and acidic residues" evidence="9">
    <location>
        <begin position="292"/>
        <end position="307"/>
    </location>
</feature>
<evidence type="ECO:0000313" key="13">
    <source>
        <dbReference type="EMBL" id="GBN84164.1"/>
    </source>
</evidence>
<dbReference type="GO" id="GO:0004519">
    <property type="term" value="F:endonuclease activity"/>
    <property type="evidence" value="ECO:0007669"/>
    <property type="project" value="UniProtKB-KW"/>
</dbReference>
<dbReference type="InterPro" id="IPR050951">
    <property type="entry name" value="Retrovirus_Pol_polyprotein"/>
</dbReference>
<dbReference type="PROSITE" id="PS50158">
    <property type="entry name" value="ZF_CCHC"/>
    <property type="match status" value="1"/>
</dbReference>
<dbReference type="CDD" id="cd01647">
    <property type="entry name" value="RT_LTR"/>
    <property type="match status" value="1"/>
</dbReference>
<dbReference type="InterPro" id="IPR000477">
    <property type="entry name" value="RT_dom"/>
</dbReference>
<keyword evidence="4" id="KW-0540">Nuclease</keyword>
<evidence type="ECO:0000313" key="14">
    <source>
        <dbReference type="Proteomes" id="UP000499080"/>
    </source>
</evidence>
<evidence type="ECO:0000256" key="9">
    <source>
        <dbReference type="SAM" id="MobiDB-lite"/>
    </source>
</evidence>
<reference evidence="13 14" key="1">
    <citation type="journal article" date="2019" name="Sci. Rep.">
        <title>Orb-weaving spider Araneus ventricosus genome elucidates the spidroin gene catalogue.</title>
        <authorList>
            <person name="Kono N."/>
            <person name="Nakamura H."/>
            <person name="Ohtoshi R."/>
            <person name="Moran D.A.P."/>
            <person name="Shinohara A."/>
            <person name="Yoshida Y."/>
            <person name="Fujiwara M."/>
            <person name="Mori M."/>
            <person name="Tomita M."/>
            <person name="Arakawa K."/>
        </authorList>
    </citation>
    <scope>NUCLEOTIDE SEQUENCE [LARGE SCALE GENOMIC DNA]</scope>
</reference>
<dbReference type="SUPFAM" id="SSF53098">
    <property type="entry name" value="Ribonuclease H-like"/>
    <property type="match status" value="1"/>
</dbReference>
<evidence type="ECO:0000256" key="1">
    <source>
        <dbReference type="ARBA" id="ARBA00012493"/>
    </source>
</evidence>
<dbReference type="GO" id="GO:0003676">
    <property type="term" value="F:nucleic acid binding"/>
    <property type="evidence" value="ECO:0007669"/>
    <property type="project" value="InterPro"/>
</dbReference>
<keyword evidence="6" id="KW-0378">Hydrolase</keyword>
<keyword evidence="8" id="KW-0863">Zinc-finger</keyword>
<dbReference type="Pfam" id="PF00665">
    <property type="entry name" value="rve"/>
    <property type="match status" value="1"/>
</dbReference>
<keyword evidence="3" id="KW-0548">Nucleotidyltransferase</keyword>
<dbReference type="Gene3D" id="3.10.20.370">
    <property type="match status" value="1"/>
</dbReference>
<keyword evidence="2" id="KW-0808">Transferase</keyword>
<dbReference type="Gene3D" id="3.10.10.10">
    <property type="entry name" value="HIV Type 1 Reverse Transcriptase, subunit A, domain 1"/>
    <property type="match status" value="1"/>
</dbReference>
<dbReference type="GO" id="GO:0003964">
    <property type="term" value="F:RNA-directed DNA polymerase activity"/>
    <property type="evidence" value="ECO:0007669"/>
    <property type="project" value="UniProtKB-KW"/>
</dbReference>
<dbReference type="FunFam" id="3.10.20.370:FF:000001">
    <property type="entry name" value="Retrovirus-related Pol polyprotein from transposon 17.6-like protein"/>
    <property type="match status" value="1"/>
</dbReference>
<feature type="region of interest" description="Disordered" evidence="9">
    <location>
        <begin position="269"/>
        <end position="307"/>
    </location>
</feature>
<dbReference type="OrthoDB" id="6430750at2759"/>
<evidence type="ECO:0000259" key="11">
    <source>
        <dbReference type="PROSITE" id="PS50878"/>
    </source>
</evidence>
<feature type="domain" description="CCHC-type" evidence="10">
    <location>
        <begin position="318"/>
        <end position="334"/>
    </location>
</feature>
<dbReference type="FunFam" id="3.30.70.270:FF:000020">
    <property type="entry name" value="Transposon Tf2-6 polyprotein-like Protein"/>
    <property type="match status" value="1"/>
</dbReference>
<dbReference type="Pfam" id="PF17921">
    <property type="entry name" value="Integrase_H2C2"/>
    <property type="match status" value="1"/>
</dbReference>
<dbReference type="PROSITE" id="PS50994">
    <property type="entry name" value="INTEGRASE"/>
    <property type="match status" value="1"/>
</dbReference>
<dbReference type="SUPFAM" id="SSF57756">
    <property type="entry name" value="Retrovirus zinc finger-like domains"/>
    <property type="match status" value="1"/>
</dbReference>
<dbReference type="GO" id="GO:0015074">
    <property type="term" value="P:DNA integration"/>
    <property type="evidence" value="ECO:0007669"/>
    <property type="project" value="InterPro"/>
</dbReference>
<gene>
    <name evidence="13" type="primary">pol_3397</name>
    <name evidence="13" type="ORF">AVEN_261539_1</name>
</gene>
<dbReference type="Gene3D" id="1.10.340.70">
    <property type="match status" value="1"/>
</dbReference>
<keyword evidence="7" id="KW-0695">RNA-directed DNA polymerase</keyword>
<feature type="compositionally biased region" description="Polar residues" evidence="9">
    <location>
        <begin position="278"/>
        <end position="290"/>
    </location>
</feature>
<dbReference type="InterPro" id="IPR001878">
    <property type="entry name" value="Znf_CCHC"/>
</dbReference>
<dbReference type="FunFam" id="3.30.420.10:FF:000032">
    <property type="entry name" value="Retrovirus-related Pol polyprotein from transposon 297-like Protein"/>
    <property type="match status" value="1"/>
</dbReference>
<dbReference type="Pfam" id="PF00078">
    <property type="entry name" value="RVT_1"/>
    <property type="match status" value="1"/>
</dbReference>
<sequence length="1454" mass="167612">MAYLLKGVRQADLVNLAEELQLPASPNMKLTELRNLILNSENYEEELTRDILTIIVETRIEGERANSLSNQALNRNVAGQSNPYKYQPDIQKLIPKFNSGETDISLYLVIFERYMKRFNINQSDWVSHLMGYLPADIVQVLAREPEEQAENYEHIKKLLLKRFKLSPEVFRQKFAHHQKKAEGTWRDFLFEAQNYLEEWLKGMEVDDFESLKDLMIADQMKKRVSGEVQEHFADEWTMIKSSSLLADMLDNYEMVRKPKKKPFEKWYRTEKPHPPMINKQSNKTGNTSRLNHTREEHREEKNSRSRLPDMFERRRALKCFECNEPGHLRPQCPRLAKQRSEKVEPVNHVKERDINTFLDPYVKPGLVNGIEIEFLRDSGSTIDLVSRRYVKPEFYCGENIWVKQPLDEHYISLPLAIVEISGEFGKVRTKAAVFADSLDQGRYILGNRTAALIEEKKTGKLTGFEPINAVQTRSQTRAVEKEIAEKESDSSEIIVEENGFNKTENAFQLEPDTEVIKIPDLNNESAELTLLEINREEFKKAQHDSSELKGLFEIAANQNSTSEKNRYRIEDEILVKIQNDRLGNIKKLLVIPEGLREGIKSLCHEGTSAHLGSTKTKDKLSRYFYWPGCYQDIEQYVRTCDECQRAGKPNDKKKAPLKLVPVIQEVFSKINIDACGPLPETPKGNRYLITAICLTSKYPEAIPVADINSVSVTDALLNIFSRIGFPREVQTDQGTSFTSALTSEFFERFGIKICHSSVYHPQSNPVERFHRTVKRLLRALCLEAGEEWEKNLPSALLALRTVTHESIGFSPSELVFGKNLRTPETLLYEKWFEPEEVESPVTEYVFQLINRLKRCQEVAVKQMEELQVKRKKWYDKNAVKREFKEGDLVLVLATGRGNKFGIQWMGPGTIQNKISETNYAVEIPGKRERSQIYHINMLKRYHKRPEAVNLVELEMWDATQIDNDLDFPFIETNPNIYDFQEITESSALSERLEPDQIDQLRQLLGKYSTSFSNEPGLTNLVTHDIQLINDKPVRSKPYRSSHRQNEILKTEVQRMLDLKIVEVGESDYTSPMILVEAPGKDPRPCVDYRRLNEVTRTEFFPLPNIEERVERVAGARYITVLDFAKGYWQIPLSENAQRLAAFCTSFGTYRPLRMSFGLKNAPYFFSRLMAELLGGCEEFAVPYLDDIAIFSETWEGHLKHLGRVLELIAKGKLTIKPTKCKFAQDHVKYLGHVVGNGFRSPTEAKIQSIQAFPTPKTKTQVRAFLGLVGYYSRYIPLYSVIAAPLTDTLKGKAKRGDIDWTEACEEAFQELKGKLIDKPVLYSPNFNREFIVQTDSSDMGMGVVLSQLNEDKEEHPILYLSKKFSNVERKYCTTEKECASIIFAIKRLHYYLDGQNFTIMTDHNPLVWLKSNASSNPRLMRWALALQPYNFKIIHRPGKNHQNADSLSRLVVAD</sequence>
<dbReference type="InterPro" id="IPR012337">
    <property type="entry name" value="RNaseH-like_sf"/>
</dbReference>
<dbReference type="PANTHER" id="PTHR37984">
    <property type="entry name" value="PROTEIN CBG26694"/>
    <property type="match status" value="1"/>
</dbReference>
<dbReference type="GO" id="GO:0008270">
    <property type="term" value="F:zinc ion binding"/>
    <property type="evidence" value="ECO:0007669"/>
    <property type="project" value="UniProtKB-KW"/>
</dbReference>
<keyword evidence="14" id="KW-1185">Reference proteome</keyword>
<evidence type="ECO:0000256" key="7">
    <source>
        <dbReference type="ARBA" id="ARBA00022918"/>
    </source>
</evidence>